<dbReference type="InterPro" id="IPR036412">
    <property type="entry name" value="HAD-like_sf"/>
</dbReference>
<dbReference type="HOGENOM" id="CLU_056574_2_0_1"/>
<dbReference type="OrthoDB" id="10255128at2759"/>
<feature type="coiled-coil region" evidence="1">
    <location>
        <begin position="39"/>
        <end position="66"/>
    </location>
</feature>
<dbReference type="EMBL" id="GL883116">
    <property type="protein sequence ID" value="EGG04769.1"/>
    <property type="molecule type" value="Genomic_DNA"/>
</dbReference>
<dbReference type="InterPro" id="IPR023214">
    <property type="entry name" value="HAD_sf"/>
</dbReference>
<name>F4RRZ9_MELLP</name>
<sequence length="284" mass="33649">MKKIIINLDWDETITSKDTTSLISISLNPKNQERFHQYTNEYLRLLKDYEERYKDERNDLNEEKKFLEGFKVIEEQIMRSIEKDEYFKNNCLDLVKSYEQVEFNKGWDEFFLWFVDQTTHPKNQIELEINIISCSWSSNFIKHSLNYHDYDPLKFKSIRSNEINRKDGKFEVSEDCKVSNSGIKTSLDKLNELKNIISFEDLNRTKTVYVGDSLNDLMCLLESDLGIIIGNNSKLKSTCDKLKINVMGFDCFCNSLDQIRNQKLMVRVDDWFEVLKVLNKFLGN</sequence>
<dbReference type="VEuPathDB" id="FungiDB:MELLADRAFT_108105"/>
<dbReference type="FunCoup" id="F4RRZ9">
    <property type="interactions" value="3"/>
</dbReference>
<dbReference type="GeneID" id="18923371"/>
<dbReference type="AlphaFoldDB" id="F4RRZ9"/>
<reference evidence="3" key="1">
    <citation type="journal article" date="2011" name="Proc. Natl. Acad. Sci. U.S.A.">
        <title>Obligate biotrophy features unraveled by the genomic analysis of rust fungi.</title>
        <authorList>
            <person name="Duplessis S."/>
            <person name="Cuomo C.A."/>
            <person name="Lin Y.-C."/>
            <person name="Aerts A."/>
            <person name="Tisserant E."/>
            <person name="Veneault-Fourrey C."/>
            <person name="Joly D.L."/>
            <person name="Hacquard S."/>
            <person name="Amselem J."/>
            <person name="Cantarel B.L."/>
            <person name="Chiu R."/>
            <person name="Coutinho P.M."/>
            <person name="Feau N."/>
            <person name="Field M."/>
            <person name="Frey P."/>
            <person name="Gelhaye E."/>
            <person name="Goldberg J."/>
            <person name="Grabherr M.G."/>
            <person name="Kodira C.D."/>
            <person name="Kohler A."/>
            <person name="Kuees U."/>
            <person name="Lindquist E.A."/>
            <person name="Lucas S.M."/>
            <person name="Mago R."/>
            <person name="Mauceli E."/>
            <person name="Morin E."/>
            <person name="Murat C."/>
            <person name="Pangilinan J.L."/>
            <person name="Park R."/>
            <person name="Pearson M."/>
            <person name="Quesneville H."/>
            <person name="Rouhier N."/>
            <person name="Sakthikumar S."/>
            <person name="Salamov A.A."/>
            <person name="Schmutz J."/>
            <person name="Selles B."/>
            <person name="Shapiro H."/>
            <person name="Tanguay P."/>
            <person name="Tuskan G.A."/>
            <person name="Henrissat B."/>
            <person name="Van de Peer Y."/>
            <person name="Rouze P."/>
            <person name="Ellis J.G."/>
            <person name="Dodds P.N."/>
            <person name="Schein J.E."/>
            <person name="Zhong S."/>
            <person name="Hamelin R.C."/>
            <person name="Grigoriev I.V."/>
            <person name="Szabo L.J."/>
            <person name="Martin F."/>
        </authorList>
    </citation>
    <scope>NUCLEOTIDE SEQUENCE [LARGE SCALE GENOMIC DNA]</scope>
    <source>
        <strain evidence="3">98AG31 / pathotype 3-4-7</strain>
    </source>
</reference>
<dbReference type="STRING" id="747676.F4RRZ9"/>
<dbReference type="KEGG" id="mlr:MELLADRAFT_108105"/>
<gene>
    <name evidence="2" type="ORF">MELLADRAFT_108105</name>
</gene>
<dbReference type="SUPFAM" id="SSF56784">
    <property type="entry name" value="HAD-like"/>
    <property type="match status" value="1"/>
</dbReference>
<protein>
    <submittedName>
        <fullName evidence="2">Uncharacterized protein</fullName>
    </submittedName>
</protein>
<evidence type="ECO:0000256" key="1">
    <source>
        <dbReference type="SAM" id="Coils"/>
    </source>
</evidence>
<dbReference type="PANTHER" id="PTHR28181:SF1">
    <property type="entry name" value="COLD TOLERANCE PROTEIN 1"/>
    <property type="match status" value="1"/>
</dbReference>
<dbReference type="InterPro" id="IPR050849">
    <property type="entry name" value="HAD-like_hydrolase_phosphatase"/>
</dbReference>
<evidence type="ECO:0000313" key="3">
    <source>
        <dbReference type="Proteomes" id="UP000001072"/>
    </source>
</evidence>
<dbReference type="PANTHER" id="PTHR28181">
    <property type="entry name" value="UPF0655 PROTEIN YCR015C"/>
    <property type="match status" value="1"/>
</dbReference>
<keyword evidence="1" id="KW-0175">Coiled coil</keyword>
<proteinExistence type="predicted"/>
<dbReference type="InParanoid" id="F4RRZ9"/>
<dbReference type="Gene3D" id="3.40.50.1000">
    <property type="entry name" value="HAD superfamily/HAD-like"/>
    <property type="match status" value="1"/>
</dbReference>
<organism evidence="3">
    <name type="scientific">Melampsora larici-populina (strain 98AG31 / pathotype 3-4-7)</name>
    <name type="common">Poplar leaf rust fungus</name>
    <dbReference type="NCBI Taxonomy" id="747676"/>
    <lineage>
        <taxon>Eukaryota</taxon>
        <taxon>Fungi</taxon>
        <taxon>Dikarya</taxon>
        <taxon>Basidiomycota</taxon>
        <taxon>Pucciniomycotina</taxon>
        <taxon>Pucciniomycetes</taxon>
        <taxon>Pucciniales</taxon>
        <taxon>Melampsoraceae</taxon>
        <taxon>Melampsora</taxon>
    </lineage>
</organism>
<evidence type="ECO:0000313" key="2">
    <source>
        <dbReference type="EMBL" id="EGG04769.1"/>
    </source>
</evidence>
<keyword evidence="3" id="KW-1185">Reference proteome</keyword>
<dbReference type="RefSeq" id="XP_007411860.1">
    <property type="nucleotide sequence ID" value="XM_007411798.1"/>
</dbReference>
<dbReference type="Proteomes" id="UP000001072">
    <property type="component" value="Unassembled WGS sequence"/>
</dbReference>
<dbReference type="Pfam" id="PF08282">
    <property type="entry name" value="Hydrolase_3"/>
    <property type="match status" value="1"/>
</dbReference>
<accession>F4RRZ9</accession>